<accession>A0AAV1RAC7</accession>
<feature type="region of interest" description="Disordered" evidence="1">
    <location>
        <begin position="103"/>
        <end position="131"/>
    </location>
</feature>
<gene>
    <name evidence="2" type="ORF">DCAF_LOCUS7695</name>
</gene>
<comment type="caution">
    <text evidence="2">The sequence shown here is derived from an EMBL/GenBank/DDBJ whole genome shotgun (WGS) entry which is preliminary data.</text>
</comment>
<protein>
    <submittedName>
        <fullName evidence="2">Uncharacterized protein</fullName>
    </submittedName>
</protein>
<evidence type="ECO:0000313" key="2">
    <source>
        <dbReference type="EMBL" id="CAK7329945.1"/>
    </source>
</evidence>
<proteinExistence type="predicted"/>
<dbReference type="AlphaFoldDB" id="A0AAV1RAC7"/>
<name>A0AAV1RAC7_9ROSI</name>
<keyword evidence="3" id="KW-1185">Reference proteome</keyword>
<dbReference type="Proteomes" id="UP001314170">
    <property type="component" value="Unassembled WGS sequence"/>
</dbReference>
<dbReference type="PANTHER" id="PTHR34956">
    <property type="entry name" value="OS05G0397300 PROTEIN"/>
    <property type="match status" value="1"/>
</dbReference>
<evidence type="ECO:0000313" key="3">
    <source>
        <dbReference type="Proteomes" id="UP001314170"/>
    </source>
</evidence>
<dbReference type="EMBL" id="CAWUPB010000913">
    <property type="protein sequence ID" value="CAK7329945.1"/>
    <property type="molecule type" value="Genomic_DNA"/>
</dbReference>
<evidence type="ECO:0000256" key="1">
    <source>
        <dbReference type="SAM" id="MobiDB-lite"/>
    </source>
</evidence>
<feature type="compositionally biased region" description="Basic residues" evidence="1">
    <location>
        <begin position="104"/>
        <end position="122"/>
    </location>
</feature>
<reference evidence="2 3" key="1">
    <citation type="submission" date="2024-01" db="EMBL/GenBank/DDBJ databases">
        <authorList>
            <person name="Waweru B."/>
        </authorList>
    </citation>
    <scope>NUCLEOTIDE SEQUENCE [LARGE SCALE GENOMIC DNA]</scope>
</reference>
<organism evidence="2 3">
    <name type="scientific">Dovyalis caffra</name>
    <dbReference type="NCBI Taxonomy" id="77055"/>
    <lineage>
        <taxon>Eukaryota</taxon>
        <taxon>Viridiplantae</taxon>
        <taxon>Streptophyta</taxon>
        <taxon>Embryophyta</taxon>
        <taxon>Tracheophyta</taxon>
        <taxon>Spermatophyta</taxon>
        <taxon>Magnoliopsida</taxon>
        <taxon>eudicotyledons</taxon>
        <taxon>Gunneridae</taxon>
        <taxon>Pentapetalae</taxon>
        <taxon>rosids</taxon>
        <taxon>fabids</taxon>
        <taxon>Malpighiales</taxon>
        <taxon>Salicaceae</taxon>
        <taxon>Flacourtieae</taxon>
        <taxon>Dovyalis</taxon>
    </lineage>
</organism>
<dbReference type="PANTHER" id="PTHR34956:SF1">
    <property type="entry name" value="DUF4005 DOMAIN-CONTAINING PROTEIN"/>
    <property type="match status" value="1"/>
</dbReference>
<sequence>MNGEETLEHEGMYEDDVFYAEIRRQVLLLTEDEDEDFLQIENLNSISANKQSLKRLTTNITIAAQPGSYFNCWENEHSSSVPKWLGNLWRNDNGGTGVFIPHIVKSRTRQRSGRKNNGRRTTYKQVEKKQS</sequence>